<dbReference type="InterPro" id="IPR020449">
    <property type="entry name" value="Tscrpt_reg_AraC-type_HTH"/>
</dbReference>
<dbReference type="SMART" id="SM00342">
    <property type="entry name" value="HTH_ARAC"/>
    <property type="match status" value="1"/>
</dbReference>
<feature type="domain" description="HTH araC/xylS-type" evidence="5">
    <location>
        <begin position="143"/>
        <end position="241"/>
    </location>
</feature>
<reference evidence="7" key="1">
    <citation type="submission" date="2017-06" db="EMBL/GenBank/DDBJ databases">
        <authorList>
            <person name="Varghese N."/>
            <person name="Submissions S."/>
        </authorList>
    </citation>
    <scope>NUCLEOTIDE SEQUENCE [LARGE SCALE GENOMIC DNA]</scope>
    <source>
        <strain evidence="7">DSM 22348</strain>
    </source>
</reference>
<evidence type="ECO:0000256" key="3">
    <source>
        <dbReference type="ARBA" id="ARBA00023125"/>
    </source>
</evidence>
<dbReference type="GO" id="GO:0016301">
    <property type="term" value="F:kinase activity"/>
    <property type="evidence" value="ECO:0007669"/>
    <property type="project" value="UniProtKB-KW"/>
</dbReference>
<dbReference type="EMBL" id="FZOL01000034">
    <property type="protein sequence ID" value="SNT27788.1"/>
    <property type="molecule type" value="Genomic_DNA"/>
</dbReference>
<dbReference type="InterPro" id="IPR035965">
    <property type="entry name" value="PAS-like_dom_sf"/>
</dbReference>
<dbReference type="SUPFAM" id="SSF55785">
    <property type="entry name" value="PYP-like sensor domain (PAS domain)"/>
    <property type="match status" value="1"/>
</dbReference>
<dbReference type="PRINTS" id="PR00032">
    <property type="entry name" value="HTHARAC"/>
</dbReference>
<evidence type="ECO:0000313" key="7">
    <source>
        <dbReference type="Proteomes" id="UP000198407"/>
    </source>
</evidence>
<dbReference type="Proteomes" id="UP000198407">
    <property type="component" value="Unassembled WGS sequence"/>
</dbReference>
<evidence type="ECO:0000259" key="5">
    <source>
        <dbReference type="PROSITE" id="PS01124"/>
    </source>
</evidence>
<dbReference type="CDD" id="cd00130">
    <property type="entry name" value="PAS"/>
    <property type="match status" value="1"/>
</dbReference>
<dbReference type="InterPro" id="IPR009057">
    <property type="entry name" value="Homeodomain-like_sf"/>
</dbReference>
<proteinExistence type="predicted"/>
<dbReference type="PANTHER" id="PTHR43280">
    <property type="entry name" value="ARAC-FAMILY TRANSCRIPTIONAL REGULATOR"/>
    <property type="match status" value="1"/>
</dbReference>
<evidence type="ECO:0000256" key="1">
    <source>
        <dbReference type="ARBA" id="ARBA00022777"/>
    </source>
</evidence>
<evidence type="ECO:0000256" key="4">
    <source>
        <dbReference type="ARBA" id="ARBA00023163"/>
    </source>
</evidence>
<dbReference type="Gene3D" id="3.30.450.20">
    <property type="entry name" value="PAS domain"/>
    <property type="match status" value="1"/>
</dbReference>
<dbReference type="RefSeq" id="WP_042128218.1">
    <property type="nucleotide sequence ID" value="NZ_FZOL01000034.1"/>
</dbReference>
<dbReference type="GO" id="GO:0043565">
    <property type="term" value="F:sequence-specific DNA binding"/>
    <property type="evidence" value="ECO:0007669"/>
    <property type="project" value="InterPro"/>
</dbReference>
<evidence type="ECO:0000313" key="6">
    <source>
        <dbReference type="EMBL" id="SNT27788.1"/>
    </source>
</evidence>
<keyword evidence="7" id="KW-1185">Reference proteome</keyword>
<dbReference type="AlphaFoldDB" id="A0A239LCZ0"/>
<dbReference type="GO" id="GO:0003700">
    <property type="term" value="F:DNA-binding transcription factor activity"/>
    <property type="evidence" value="ECO:0007669"/>
    <property type="project" value="InterPro"/>
</dbReference>
<dbReference type="STRING" id="1215104.GCA_000730585_01225"/>
<dbReference type="SUPFAM" id="SSF46689">
    <property type="entry name" value="Homeodomain-like"/>
    <property type="match status" value="1"/>
</dbReference>
<dbReference type="NCBIfam" id="TIGR00229">
    <property type="entry name" value="sensory_box"/>
    <property type="match status" value="1"/>
</dbReference>
<keyword evidence="3" id="KW-0238">DNA-binding</keyword>
<keyword evidence="1" id="KW-0418">Kinase</keyword>
<dbReference type="Pfam" id="PF08448">
    <property type="entry name" value="PAS_4"/>
    <property type="match status" value="1"/>
</dbReference>
<accession>A0A239LCZ0</accession>
<keyword evidence="1" id="KW-0808">Transferase</keyword>
<dbReference type="InterPro" id="IPR000014">
    <property type="entry name" value="PAS"/>
</dbReference>
<gene>
    <name evidence="6" type="ORF">SAMN05444352_13428</name>
</gene>
<dbReference type="PROSITE" id="PS01124">
    <property type="entry name" value="HTH_ARAC_FAMILY_2"/>
    <property type="match status" value="1"/>
</dbReference>
<dbReference type="Pfam" id="PF12833">
    <property type="entry name" value="HTH_18"/>
    <property type="match status" value="1"/>
</dbReference>
<keyword evidence="4" id="KW-0804">Transcription</keyword>
<dbReference type="InterPro" id="IPR018060">
    <property type="entry name" value="HTH_AraC"/>
</dbReference>
<name>A0A239LCZ0_9PSED</name>
<dbReference type="InterPro" id="IPR013656">
    <property type="entry name" value="PAS_4"/>
</dbReference>
<dbReference type="Gene3D" id="1.10.10.60">
    <property type="entry name" value="Homeodomain-like"/>
    <property type="match status" value="1"/>
</dbReference>
<protein>
    <submittedName>
        <fullName evidence="6">PAS domain S-box-containing protein</fullName>
    </submittedName>
</protein>
<organism evidence="6 7">
    <name type="scientific">Pseudomonas japonica</name>
    <dbReference type="NCBI Taxonomy" id="256466"/>
    <lineage>
        <taxon>Bacteria</taxon>
        <taxon>Pseudomonadati</taxon>
        <taxon>Pseudomonadota</taxon>
        <taxon>Gammaproteobacteria</taxon>
        <taxon>Pseudomonadales</taxon>
        <taxon>Pseudomonadaceae</taxon>
        <taxon>Pseudomonas</taxon>
    </lineage>
</organism>
<sequence length="250" mass="28318">MIEGKELLHWIDQDLTLLDKLFDRMPDVMFYVKDADGRYVVVNQTLVQYSGKRSKEEVIGLTADELFPVTSSSIMAQDLSVISTGRDVVDALRLFRSADGHKQWCLSSKFGIFNQHNQVTGLVGISRLLNRPDEKHLGYKRLMEFSRLVRENLSQPQLIADIAEQVGLSMDTLQRLTREVFQLSPKQILMKARIEKACELLEQTLMSITDVATECGYSDHSAFSRQFKAALHCTPMQYRLSSAAVGARSL</sequence>
<evidence type="ECO:0000256" key="2">
    <source>
        <dbReference type="ARBA" id="ARBA00023015"/>
    </source>
</evidence>
<dbReference type="PANTHER" id="PTHR43280:SF28">
    <property type="entry name" value="HTH-TYPE TRANSCRIPTIONAL ACTIVATOR RHAS"/>
    <property type="match status" value="1"/>
</dbReference>
<dbReference type="OrthoDB" id="110167at2"/>
<keyword evidence="2" id="KW-0805">Transcription regulation</keyword>